<dbReference type="AlphaFoldDB" id="A0A917HK64"/>
<proteinExistence type="predicted"/>
<evidence type="ECO:0000313" key="5">
    <source>
        <dbReference type="Proteomes" id="UP000600247"/>
    </source>
</evidence>
<evidence type="ECO:0000256" key="1">
    <source>
        <dbReference type="SAM" id="Phobius"/>
    </source>
</evidence>
<keyword evidence="1" id="KW-0472">Membrane</keyword>
<dbReference type="EMBL" id="BMHY01000010">
    <property type="protein sequence ID" value="GGG81224.1"/>
    <property type="molecule type" value="Genomic_DNA"/>
</dbReference>
<keyword evidence="5" id="KW-1185">Reference proteome</keyword>
<name>A0A917HK64_9BACL</name>
<feature type="domain" description="DUF4097" evidence="2">
    <location>
        <begin position="333"/>
        <end position="475"/>
    </location>
</feature>
<dbReference type="Pfam" id="PF13349">
    <property type="entry name" value="DUF4097"/>
    <property type="match status" value="1"/>
</dbReference>
<feature type="transmembrane region" description="Helical" evidence="1">
    <location>
        <begin position="222"/>
        <end position="242"/>
    </location>
</feature>
<gene>
    <name evidence="4" type="ORF">GCM10010918_43050</name>
</gene>
<sequence length="582" mass="61814">MRELGVKRPKSRLLAAVLAFILPGSGHLYAGRYARGLLIMAGLMLDVAAIIRLADANGARHLLFIVYLALAVPAFYFVSVYDALQSVERPTEKPSRLTMVSGFLLMIGGLLLAILIRPPASLVPWMNELADYSVGPLLAVTALILIIIYWKGAVDVFKLGRFTSAAIIVAIGCLLLSDQLQNRNDIALLLHWWPAVFVLLGAEIILFSIFNRKKERRLRLDFGGGLLAIIIAATALVVTQYAELPFKWLDQYVELKGSADYGEEKGFRYTKEQIVIPLEESVSEMTISNPNGHVTLRSGDVNSVLVDTEVWVDTEDQTEAGRIAEKSRVDTSSDSAKLTIQGIGEPYGASGGRKPRINLIVTMPREATELSLSVHVTNGEVDVNGVAAAGGLRVNNVSGDIQLSDIQGNVEASGISGSVKLSGITGSANATTKNGAVDVASVSGELVATTINGSVKVKDAGGAVEAETKNGKISIEEAASSVKADTLNGGIELSSSVIGGDWDVDSSVGEIKVEAPENGDFTVYGSVTFGSIDTDFPFTVSKKTVRGTVGAGTYRIQINATNSISIHAIGLLASSAFIDKSF</sequence>
<reference evidence="4 5" key="1">
    <citation type="journal article" date="2014" name="Int. J. Syst. Evol. Microbiol.">
        <title>Complete genome sequence of Corynebacterium casei LMG S-19264T (=DSM 44701T), isolated from a smear-ripened cheese.</title>
        <authorList>
            <consortium name="US DOE Joint Genome Institute (JGI-PGF)"/>
            <person name="Walter F."/>
            <person name="Albersmeier A."/>
            <person name="Kalinowski J."/>
            <person name="Ruckert C."/>
        </authorList>
    </citation>
    <scope>NUCLEOTIDE SEQUENCE [LARGE SCALE GENOMIC DNA]</scope>
    <source>
        <strain evidence="4 5">CGMCC 1.15286</strain>
    </source>
</reference>
<organism evidence="4 5">
    <name type="scientific">Paenibacillus radicis</name>
    <name type="common">ex Gao et al. 2016</name>
    <dbReference type="NCBI Taxonomy" id="1737354"/>
    <lineage>
        <taxon>Bacteria</taxon>
        <taxon>Bacillati</taxon>
        <taxon>Bacillota</taxon>
        <taxon>Bacilli</taxon>
        <taxon>Bacillales</taxon>
        <taxon>Paenibacillaceae</taxon>
        <taxon>Paenibacillus</taxon>
    </lineage>
</organism>
<accession>A0A917HK64</accession>
<feature type="transmembrane region" description="Helical" evidence="1">
    <location>
        <begin position="96"/>
        <end position="117"/>
    </location>
</feature>
<keyword evidence="1" id="KW-1133">Transmembrane helix</keyword>
<dbReference type="Pfam" id="PF20382">
    <property type="entry name" value="DUF6677"/>
    <property type="match status" value="1"/>
</dbReference>
<evidence type="ECO:0008006" key="6">
    <source>
        <dbReference type="Google" id="ProtNLM"/>
    </source>
</evidence>
<feature type="transmembrane region" description="Helical" evidence="1">
    <location>
        <begin position="192"/>
        <end position="210"/>
    </location>
</feature>
<dbReference type="InterPro" id="IPR046499">
    <property type="entry name" value="DUF6677"/>
</dbReference>
<feature type="transmembrane region" description="Helical" evidence="1">
    <location>
        <begin position="129"/>
        <end position="150"/>
    </location>
</feature>
<dbReference type="RefSeq" id="WP_188891265.1">
    <property type="nucleotide sequence ID" value="NZ_BMHY01000010.1"/>
</dbReference>
<comment type="caution">
    <text evidence="4">The sequence shown here is derived from an EMBL/GenBank/DDBJ whole genome shotgun (WGS) entry which is preliminary data.</text>
</comment>
<keyword evidence="1" id="KW-0812">Transmembrane</keyword>
<protein>
    <recommendedName>
        <fullName evidence="6">Adhesin domain-containing protein</fullName>
    </recommendedName>
</protein>
<feature type="transmembrane region" description="Helical" evidence="1">
    <location>
        <begin position="62"/>
        <end position="84"/>
    </location>
</feature>
<feature type="domain" description="DUF6677" evidence="3">
    <location>
        <begin position="14"/>
        <end position="115"/>
    </location>
</feature>
<feature type="transmembrane region" description="Helical" evidence="1">
    <location>
        <begin position="162"/>
        <end position="180"/>
    </location>
</feature>
<evidence type="ECO:0000313" key="4">
    <source>
        <dbReference type="EMBL" id="GGG81224.1"/>
    </source>
</evidence>
<dbReference type="Proteomes" id="UP000600247">
    <property type="component" value="Unassembled WGS sequence"/>
</dbReference>
<dbReference type="InterPro" id="IPR025164">
    <property type="entry name" value="Toastrack_DUF4097"/>
</dbReference>
<evidence type="ECO:0000259" key="3">
    <source>
        <dbReference type="Pfam" id="PF20382"/>
    </source>
</evidence>
<evidence type="ECO:0000259" key="2">
    <source>
        <dbReference type="Pfam" id="PF13349"/>
    </source>
</evidence>